<dbReference type="EMBL" id="BDQA01000269">
    <property type="protein sequence ID" value="GBH21710.1"/>
    <property type="molecule type" value="Genomic_RNA"/>
</dbReference>
<protein>
    <submittedName>
        <fullName evidence="1">Uncharacterized protein</fullName>
    </submittedName>
</protein>
<organism evidence="1">
    <name type="scientific">viral metagenome</name>
    <dbReference type="NCBI Taxonomy" id="1070528"/>
    <lineage>
        <taxon>unclassified sequences</taxon>
        <taxon>metagenomes</taxon>
        <taxon>organismal metagenomes</taxon>
    </lineage>
</organism>
<comment type="caution">
    <text evidence="1">The sequence shown here is derived from an EMBL/GenBank/DDBJ whole genome shotgun (WGS) entry which is preliminary data.</text>
</comment>
<accession>A0A2V0RLF9</accession>
<name>A0A2V0RLF9_9ZZZZ</name>
<dbReference type="AlphaFoldDB" id="A0A2V0RLF9"/>
<sequence length="121" mass="13076">MHTSSGYEPARMFSLRLSASSSLSLDPNIHDIGAPLASYLTDIGMGDVRITDNSRGIPIRGRSWEMAAVMASLGRYGSYTGTVSSYDGNRITFGPVHDVDKKDDLDSSLVSYAMIRSVNVP</sequence>
<reference evidence="1" key="1">
    <citation type="submission" date="2017-04" db="EMBL/GenBank/DDBJ databases">
        <title>Unveiling RNA virosphere associated with marine microorganisms.</title>
        <authorList>
            <person name="Urayama S."/>
            <person name="Takaki Y."/>
            <person name="Nishi S."/>
            <person name="Yoshida Y."/>
            <person name="Deguchi S."/>
            <person name="Takai K."/>
            <person name="Nunoura T."/>
        </authorList>
    </citation>
    <scope>NUCLEOTIDE SEQUENCE</scope>
</reference>
<proteinExistence type="predicted"/>
<evidence type="ECO:0000313" key="1">
    <source>
        <dbReference type="EMBL" id="GBH21710.1"/>
    </source>
</evidence>